<sequence length="80" mass="7891">MKSTAAVTEGTDAVFTVTADAAPAADLPVSLTVADAPNADFVSSTSQGSGKSVTIQAGQTTADATGNGAWRQRGRTASCT</sequence>
<name>A0A6B1F697_9SYNE</name>
<comment type="caution">
    <text evidence="2">The sequence shown here is derived from an EMBL/GenBank/DDBJ whole genome shotgun (WGS) entry which is preliminary data.</text>
</comment>
<evidence type="ECO:0000313" key="2">
    <source>
        <dbReference type="EMBL" id="MYG37687.1"/>
    </source>
</evidence>
<organism evidence="2">
    <name type="scientific">Synechococcus sp. SB0676_bin_10</name>
    <dbReference type="NCBI Taxonomy" id="2604869"/>
    <lineage>
        <taxon>Bacteria</taxon>
        <taxon>Bacillati</taxon>
        <taxon>Cyanobacteriota</taxon>
        <taxon>Cyanophyceae</taxon>
        <taxon>Synechococcales</taxon>
        <taxon>Synechococcaceae</taxon>
        <taxon>Synechococcus</taxon>
    </lineage>
</organism>
<dbReference type="AlphaFoldDB" id="A0A6B1F697"/>
<protein>
    <submittedName>
        <fullName evidence="2">Uncharacterized protein</fullName>
    </submittedName>
</protein>
<dbReference type="EMBL" id="VYDO01000055">
    <property type="protein sequence ID" value="MYG37687.1"/>
    <property type="molecule type" value="Genomic_DNA"/>
</dbReference>
<accession>A0A6B1F697</accession>
<feature type="region of interest" description="Disordered" evidence="1">
    <location>
        <begin position="41"/>
        <end position="80"/>
    </location>
</feature>
<reference evidence="2" key="1">
    <citation type="submission" date="2019-09" db="EMBL/GenBank/DDBJ databases">
        <title>Characterisation of the sponge microbiome using genome-centric metagenomics.</title>
        <authorList>
            <person name="Engelberts J.P."/>
            <person name="Robbins S.J."/>
            <person name="De Goeij J.M."/>
            <person name="Aranda M."/>
            <person name="Bell S.C."/>
            <person name="Webster N.S."/>
        </authorList>
    </citation>
    <scope>NUCLEOTIDE SEQUENCE</scope>
    <source>
        <strain evidence="2">SB0676_bin_10</strain>
    </source>
</reference>
<evidence type="ECO:0000256" key="1">
    <source>
        <dbReference type="SAM" id="MobiDB-lite"/>
    </source>
</evidence>
<proteinExistence type="predicted"/>
<feature type="compositionally biased region" description="Polar residues" evidence="1">
    <location>
        <begin position="41"/>
        <end position="64"/>
    </location>
</feature>
<gene>
    <name evidence="2" type="ORF">F4162_01430</name>
</gene>